<evidence type="ECO:0000313" key="1">
    <source>
        <dbReference type="Ensembl" id="ENSSHAP00000035582.1"/>
    </source>
</evidence>
<dbReference type="PANTHER" id="PTHR36679:SF1">
    <property type="entry name" value="NEUROPEPTIDE S"/>
    <property type="match status" value="1"/>
</dbReference>
<dbReference type="FunCoup" id="A0A7N4PBZ4">
    <property type="interactions" value="336"/>
</dbReference>
<dbReference type="OrthoDB" id="9877592at2759"/>
<dbReference type="Proteomes" id="UP000007648">
    <property type="component" value="Unassembled WGS sequence"/>
</dbReference>
<keyword evidence="2" id="KW-1185">Reference proteome</keyword>
<protein>
    <submittedName>
        <fullName evidence="1">Neuropeptide S</fullName>
    </submittedName>
</protein>
<name>A0A7N4PBZ4_SARHA</name>
<dbReference type="GeneID" id="111718577"/>
<reference evidence="1" key="2">
    <citation type="submission" date="2025-08" db="UniProtKB">
        <authorList>
            <consortium name="Ensembl"/>
        </authorList>
    </citation>
    <scope>IDENTIFICATION</scope>
</reference>
<dbReference type="GeneTree" id="ENSGT00400000024769"/>
<dbReference type="AlphaFoldDB" id="A0A7N4PBZ4"/>
<dbReference type="GO" id="GO:0005576">
    <property type="term" value="C:extracellular region"/>
    <property type="evidence" value="ECO:0007669"/>
    <property type="project" value="InterPro"/>
</dbReference>
<dbReference type="GO" id="GO:0051968">
    <property type="term" value="P:positive regulation of synaptic transmission, glutamatergic"/>
    <property type="evidence" value="ECO:0007669"/>
    <property type="project" value="TreeGrafter"/>
</dbReference>
<reference evidence="1" key="3">
    <citation type="submission" date="2025-09" db="UniProtKB">
        <authorList>
            <consortium name="Ensembl"/>
        </authorList>
    </citation>
    <scope>IDENTIFICATION</scope>
</reference>
<evidence type="ECO:0000313" key="2">
    <source>
        <dbReference type="Proteomes" id="UP000007648"/>
    </source>
</evidence>
<dbReference type="KEGG" id="shr:111718577"/>
<organism evidence="1 2">
    <name type="scientific">Sarcophilus harrisii</name>
    <name type="common">Tasmanian devil</name>
    <name type="synonym">Sarcophilus laniarius</name>
    <dbReference type="NCBI Taxonomy" id="9305"/>
    <lineage>
        <taxon>Eukaryota</taxon>
        <taxon>Metazoa</taxon>
        <taxon>Chordata</taxon>
        <taxon>Craniata</taxon>
        <taxon>Vertebrata</taxon>
        <taxon>Euteleostomi</taxon>
        <taxon>Mammalia</taxon>
        <taxon>Metatheria</taxon>
        <taxon>Dasyuromorphia</taxon>
        <taxon>Dasyuridae</taxon>
        <taxon>Sarcophilus</taxon>
    </lineage>
</organism>
<dbReference type="PANTHER" id="PTHR36679">
    <property type="entry name" value="NEUROPEPTIDE S"/>
    <property type="match status" value="1"/>
</dbReference>
<dbReference type="GO" id="GO:0007218">
    <property type="term" value="P:neuropeptide signaling pathway"/>
    <property type="evidence" value="ECO:0007669"/>
    <property type="project" value="InterPro"/>
</dbReference>
<accession>A0A7N4PBZ4</accession>
<dbReference type="CTD" id="594857"/>
<dbReference type="GO" id="GO:0032230">
    <property type="term" value="P:positive regulation of synaptic transmission, GABAergic"/>
    <property type="evidence" value="ECO:0007669"/>
    <property type="project" value="TreeGrafter"/>
</dbReference>
<dbReference type="InterPro" id="IPR028138">
    <property type="entry name" value="Neuropeptide_S"/>
</dbReference>
<dbReference type="InParanoid" id="A0A7N4PBZ4"/>
<dbReference type="GO" id="GO:0045760">
    <property type="term" value="P:positive regulation of action potential"/>
    <property type="evidence" value="ECO:0007669"/>
    <property type="project" value="TreeGrafter"/>
</dbReference>
<dbReference type="Ensembl" id="ENSSHAT00000051935.1">
    <property type="protein sequence ID" value="ENSSHAP00000035582.1"/>
    <property type="gene ID" value="ENSSHAG00000025114.1"/>
</dbReference>
<dbReference type="Pfam" id="PF14993">
    <property type="entry name" value="Neuropeptide_S"/>
    <property type="match status" value="1"/>
</dbReference>
<dbReference type="RefSeq" id="XP_031812884.1">
    <property type="nucleotide sequence ID" value="XM_031957024.1"/>
</dbReference>
<sequence length="125" mass="14420">MAVWASWSPLKGRERLSMCQVMELRREKKRENLEKKTLSSLRLNLLLVLWISSMQMLCCKPTPSSTLSEKSDYFLILLNSCLAAVDRSEELAFLKPFIMKNVMKRSFRNGVGTGIKKTSFRRAKS</sequence>
<reference evidence="1 2" key="1">
    <citation type="journal article" date="2011" name="Proc. Natl. Acad. Sci. U.S.A.">
        <title>Genetic diversity and population structure of the endangered marsupial Sarcophilus harrisii (Tasmanian devil).</title>
        <authorList>
            <person name="Miller W."/>
            <person name="Hayes V.M."/>
            <person name="Ratan A."/>
            <person name="Petersen D.C."/>
            <person name="Wittekindt N.E."/>
            <person name="Miller J."/>
            <person name="Walenz B."/>
            <person name="Knight J."/>
            <person name="Qi J."/>
            <person name="Zhao F."/>
            <person name="Wang Q."/>
            <person name="Bedoya-Reina O.C."/>
            <person name="Katiyar N."/>
            <person name="Tomsho L.P."/>
            <person name="Kasson L.M."/>
            <person name="Hardie R.A."/>
            <person name="Woodbridge P."/>
            <person name="Tindall E.A."/>
            <person name="Bertelsen M.F."/>
            <person name="Dixon D."/>
            <person name="Pyecroft S."/>
            <person name="Helgen K.M."/>
            <person name="Lesk A.M."/>
            <person name="Pringle T.H."/>
            <person name="Patterson N."/>
            <person name="Zhang Y."/>
            <person name="Kreiss A."/>
            <person name="Woods G.M."/>
            <person name="Jones M.E."/>
            <person name="Schuster S.C."/>
        </authorList>
    </citation>
    <scope>NUCLEOTIDE SEQUENCE [LARGE SCALE GENOMIC DNA]</scope>
</reference>
<proteinExistence type="predicted"/>
<gene>
    <name evidence="1" type="primary">NPS</name>
</gene>